<evidence type="ECO:0000313" key="2">
    <source>
        <dbReference type="EMBL" id="CAD7457445.1"/>
    </source>
</evidence>
<feature type="compositionally biased region" description="Basic and acidic residues" evidence="1">
    <location>
        <begin position="300"/>
        <end position="311"/>
    </location>
</feature>
<accession>A0A7R9IFR5</accession>
<dbReference type="AlphaFoldDB" id="A0A7R9IFR5"/>
<gene>
    <name evidence="2" type="ORF">TTEB3V08_LOCUS5438</name>
</gene>
<dbReference type="EMBL" id="OE001709">
    <property type="protein sequence ID" value="CAD7457445.1"/>
    <property type="molecule type" value="Genomic_DNA"/>
</dbReference>
<sequence length="456" mass="50818">MNIESDNAFKNIHPTELRTLISPSSAVELKTTSALANYAIERQVEKRALILLNKNTPLECAVCYQKDRWPTEKWPASYIQQAPHSELEEHMFNTRDGGHMVQENILAVYYTADDGDIKCTQTGLNPDIPVFDSLVQHESSALDHAATKADSCADKVFMDSTDNIIQVVRSNKISISNVIGATIRQSSCCMHLRGRQLFNLQHKTSGVGGGSGGDACVGLRDVLHMLPTTQVQTALTLTSPPFGVTDPMCHFICVFSTRSPNYAMRMRNLSCIKMGDGKMAQPAIVSSKPCLPQSMTDQNLPKETDAAARTSTGERRIPLFSFGIAFSLKVACLAERYSRSRDRTSQREGAVGIDWRKKNKRKKEEEPPSPATKRCQILARDTTDHCRRHKESTPNFTTTEEYKIIGEFETVILTGRSISRKRPSQVRWRGKESRRGRTFVVVDTEASLEPPASGCF</sequence>
<evidence type="ECO:0000256" key="1">
    <source>
        <dbReference type="SAM" id="MobiDB-lite"/>
    </source>
</evidence>
<feature type="region of interest" description="Disordered" evidence="1">
    <location>
        <begin position="292"/>
        <end position="311"/>
    </location>
</feature>
<feature type="region of interest" description="Disordered" evidence="1">
    <location>
        <begin position="343"/>
        <end position="373"/>
    </location>
</feature>
<reference evidence="2" key="1">
    <citation type="submission" date="2020-11" db="EMBL/GenBank/DDBJ databases">
        <authorList>
            <person name="Tran Van P."/>
        </authorList>
    </citation>
    <scope>NUCLEOTIDE SEQUENCE</scope>
</reference>
<protein>
    <submittedName>
        <fullName evidence="2">Uncharacterized protein</fullName>
    </submittedName>
</protein>
<proteinExistence type="predicted"/>
<organism evidence="2">
    <name type="scientific">Timema tahoe</name>
    <dbReference type="NCBI Taxonomy" id="61484"/>
    <lineage>
        <taxon>Eukaryota</taxon>
        <taxon>Metazoa</taxon>
        <taxon>Ecdysozoa</taxon>
        <taxon>Arthropoda</taxon>
        <taxon>Hexapoda</taxon>
        <taxon>Insecta</taxon>
        <taxon>Pterygota</taxon>
        <taxon>Neoptera</taxon>
        <taxon>Polyneoptera</taxon>
        <taxon>Phasmatodea</taxon>
        <taxon>Timematodea</taxon>
        <taxon>Timematoidea</taxon>
        <taxon>Timematidae</taxon>
        <taxon>Timema</taxon>
    </lineage>
</organism>
<name>A0A7R9IFR5_9NEOP</name>